<keyword evidence="4" id="KW-0808">Transferase</keyword>
<dbReference type="GeneID" id="113394891"/>
<evidence type="ECO:0000256" key="1">
    <source>
        <dbReference type="ARBA" id="ARBA00004323"/>
    </source>
</evidence>
<dbReference type="RefSeq" id="XP_064071812.1">
    <property type="nucleotide sequence ID" value="XM_064215742.1"/>
</dbReference>
<dbReference type="PANTHER" id="PTHR11214">
    <property type="entry name" value="BETA-1,3-N-ACETYLGLUCOSAMINYLTRANSFERASE"/>
    <property type="match status" value="1"/>
</dbReference>
<dbReference type="Gene3D" id="3.90.550.50">
    <property type="match status" value="1"/>
</dbReference>
<dbReference type="Proteomes" id="UP001652626">
    <property type="component" value="Chromosome 9"/>
</dbReference>
<evidence type="ECO:0000256" key="5">
    <source>
        <dbReference type="ARBA" id="ARBA00022692"/>
    </source>
</evidence>
<dbReference type="InterPro" id="IPR002659">
    <property type="entry name" value="Glyco_trans_31"/>
</dbReference>
<comment type="subcellular location">
    <subcellularLocation>
        <location evidence="1 10">Golgi apparatus membrane</location>
        <topology evidence="1 10">Single-pass type II membrane protein</topology>
    </subcellularLocation>
</comment>
<gene>
    <name evidence="12" type="primary">LOC113394891</name>
</gene>
<dbReference type="PANTHER" id="PTHR11214:SF349">
    <property type="entry name" value="BETA-1,3-GALACTOSYLTRANSFERASE BRN"/>
    <property type="match status" value="1"/>
</dbReference>
<keyword evidence="8 10" id="KW-0333">Golgi apparatus</keyword>
<keyword evidence="3 10" id="KW-0328">Glycosyltransferase</keyword>
<keyword evidence="11" id="KW-1185">Reference proteome</keyword>
<keyword evidence="9 10" id="KW-0472">Membrane</keyword>
<evidence type="ECO:0000256" key="6">
    <source>
        <dbReference type="ARBA" id="ARBA00022968"/>
    </source>
</evidence>
<comment type="similarity">
    <text evidence="2 10">Belongs to the glycosyltransferase 31 family.</text>
</comment>
<reference evidence="12" key="1">
    <citation type="submission" date="2025-08" db="UniProtKB">
        <authorList>
            <consortium name="RefSeq"/>
        </authorList>
    </citation>
    <scope>IDENTIFICATION</scope>
    <source>
        <tissue evidence="12">Whole body</tissue>
    </source>
</reference>
<evidence type="ECO:0000313" key="11">
    <source>
        <dbReference type="Proteomes" id="UP001652626"/>
    </source>
</evidence>
<evidence type="ECO:0000256" key="7">
    <source>
        <dbReference type="ARBA" id="ARBA00022989"/>
    </source>
</evidence>
<evidence type="ECO:0000313" key="12">
    <source>
        <dbReference type="RefSeq" id="XP_064071812.1"/>
    </source>
</evidence>
<evidence type="ECO:0000256" key="3">
    <source>
        <dbReference type="ARBA" id="ARBA00022676"/>
    </source>
</evidence>
<keyword evidence="5 10" id="KW-0812">Transmembrane</keyword>
<sequence>MRRRKCYQFIVIVCVLMYVYYFFGVSDYMYTKSFDTEFHYPLDVNIQPLISKVLNNKKPAQPPINVYPYKFLTNSIKCMTLDRLDLFIVVKSAMGNFDNRNGIRQTYGQEKLIMGKIVRILFFVGIDDEVKSPLQKRIDEEMAIFKDIIQMDFHDSYYNNTIKTMMSFRWLFDHCSNAANYLFTDDDMYVSVRNLLKYVDYEAPENRIVMHGSKRDRDSVMLHHEGQKIIFAGYVFNSSPQRFRSSKWHVSLEEYPWNKWPPYVTAGAFVVSNRVMKIMYAGSLFVKHFRFDDIYLGILAKKIGLEPTHCSKFYFYKKKYSVEGYRDVIASHGYDDSQELYRVWSEQYSL</sequence>
<evidence type="ECO:0000256" key="9">
    <source>
        <dbReference type="ARBA" id="ARBA00023136"/>
    </source>
</evidence>
<evidence type="ECO:0000256" key="4">
    <source>
        <dbReference type="ARBA" id="ARBA00022679"/>
    </source>
</evidence>
<feature type="transmembrane region" description="Helical" evidence="10">
    <location>
        <begin position="7"/>
        <end position="23"/>
    </location>
</feature>
<keyword evidence="6 10" id="KW-0735">Signal-anchor</keyword>
<evidence type="ECO:0000256" key="8">
    <source>
        <dbReference type="ARBA" id="ARBA00023034"/>
    </source>
</evidence>
<protein>
    <recommendedName>
        <fullName evidence="10">Hexosyltransferase</fullName>
        <ecNumber evidence="10">2.4.1.-</ecNumber>
    </recommendedName>
</protein>
<proteinExistence type="inferred from homology"/>
<dbReference type="EC" id="2.4.1.-" evidence="10"/>
<evidence type="ECO:0000256" key="10">
    <source>
        <dbReference type="RuleBase" id="RU363063"/>
    </source>
</evidence>
<keyword evidence="7 10" id="KW-1133">Transmembrane helix</keyword>
<evidence type="ECO:0000256" key="2">
    <source>
        <dbReference type="ARBA" id="ARBA00008661"/>
    </source>
</evidence>
<dbReference type="Pfam" id="PF01762">
    <property type="entry name" value="Galactosyl_T"/>
    <property type="match status" value="1"/>
</dbReference>
<accession>A0ABM4AKJ3</accession>
<organism evidence="11 12">
    <name type="scientific">Vanessa tameamea</name>
    <name type="common">Kamehameha butterfly</name>
    <dbReference type="NCBI Taxonomy" id="334116"/>
    <lineage>
        <taxon>Eukaryota</taxon>
        <taxon>Metazoa</taxon>
        <taxon>Ecdysozoa</taxon>
        <taxon>Arthropoda</taxon>
        <taxon>Hexapoda</taxon>
        <taxon>Insecta</taxon>
        <taxon>Pterygota</taxon>
        <taxon>Neoptera</taxon>
        <taxon>Endopterygota</taxon>
        <taxon>Lepidoptera</taxon>
        <taxon>Glossata</taxon>
        <taxon>Ditrysia</taxon>
        <taxon>Papilionoidea</taxon>
        <taxon>Nymphalidae</taxon>
        <taxon>Nymphalinae</taxon>
        <taxon>Vanessa</taxon>
    </lineage>
</organism>
<name>A0ABM4AKJ3_VANTA</name>